<evidence type="ECO:0000313" key="8">
    <source>
        <dbReference type="EMBL" id="GMG55768.1"/>
    </source>
</evidence>
<gene>
    <name evidence="8" type="ORF">Amon01_000784000</name>
</gene>
<dbReference type="InterPro" id="IPR032805">
    <property type="entry name" value="Wax_synthase_dom"/>
</dbReference>
<dbReference type="AlphaFoldDB" id="A0A9W7DJ27"/>
<evidence type="ECO:0000256" key="3">
    <source>
        <dbReference type="ARBA" id="ARBA00022989"/>
    </source>
</evidence>
<keyword evidence="9" id="KW-1185">Reference proteome</keyword>
<dbReference type="Pfam" id="PF13813">
    <property type="entry name" value="MBOAT_2"/>
    <property type="match status" value="1"/>
</dbReference>
<keyword evidence="3 6" id="KW-1133">Transmembrane helix</keyword>
<organism evidence="8 9">
    <name type="scientific">Ambrosiozyma monospora</name>
    <name type="common">Yeast</name>
    <name type="synonym">Endomycopsis monosporus</name>
    <dbReference type="NCBI Taxonomy" id="43982"/>
    <lineage>
        <taxon>Eukaryota</taxon>
        <taxon>Fungi</taxon>
        <taxon>Dikarya</taxon>
        <taxon>Ascomycota</taxon>
        <taxon>Saccharomycotina</taxon>
        <taxon>Pichiomycetes</taxon>
        <taxon>Pichiales</taxon>
        <taxon>Pichiaceae</taxon>
        <taxon>Ambrosiozyma</taxon>
    </lineage>
</organism>
<evidence type="ECO:0000259" key="7">
    <source>
        <dbReference type="Pfam" id="PF13813"/>
    </source>
</evidence>
<evidence type="ECO:0000256" key="5">
    <source>
        <dbReference type="SAM" id="MobiDB-lite"/>
    </source>
</evidence>
<feature type="transmembrane region" description="Helical" evidence="6">
    <location>
        <begin position="30"/>
        <end position="57"/>
    </location>
</feature>
<feature type="transmembrane region" description="Helical" evidence="6">
    <location>
        <begin position="89"/>
        <end position="108"/>
    </location>
</feature>
<sequence length="351" mass="40321">MDGWNDPELVASGKEPELSLYSGPLWKQMVLALGAAYIIYFTLHIMHVANCFLWVVFGLCPVEECPPAFGSFNGVFTVKSFWGDFWHKLMYQMTVPIVKFVCFAGYYVPRNCDHASDSERVNDTDTDIDAEIEVDKNGTEVKVETKPVSPELPAGPSANGDLETTPPTATLKLTSSNPVNIKRKSRVRKEVYYLMVFIMIGIIHASGTANLNWTAEHPYNTNIPWFVPAKINLHLTFLTRSGELRDLINYTIWPGRWFYSFAFFPYQLILIMTENFVIHHWQKFFKERGKLEYVELGYYTRMAIGLVWIGLSEFVMVLWYIDDLVKGGYRHRQLAASTPLTLWCLKNDCSF</sequence>
<keyword evidence="4 6" id="KW-0472">Membrane</keyword>
<evidence type="ECO:0000256" key="4">
    <source>
        <dbReference type="ARBA" id="ARBA00023136"/>
    </source>
</evidence>
<keyword evidence="2 6" id="KW-0812">Transmembrane</keyword>
<feature type="transmembrane region" description="Helical" evidence="6">
    <location>
        <begin position="298"/>
        <end position="321"/>
    </location>
</feature>
<evidence type="ECO:0000256" key="1">
    <source>
        <dbReference type="ARBA" id="ARBA00004141"/>
    </source>
</evidence>
<dbReference type="EMBL" id="BSXU01006148">
    <property type="protein sequence ID" value="GMG55768.1"/>
    <property type="molecule type" value="Genomic_DNA"/>
</dbReference>
<name>A0A9W7DJ27_AMBMO</name>
<protein>
    <submittedName>
        <fullName evidence="8">Unnamed protein product</fullName>
    </submittedName>
</protein>
<comment type="caution">
    <text evidence="8">The sequence shown here is derived from an EMBL/GenBank/DDBJ whole genome shotgun (WGS) entry which is preliminary data.</text>
</comment>
<feature type="transmembrane region" description="Helical" evidence="6">
    <location>
        <begin position="257"/>
        <end position="277"/>
    </location>
</feature>
<feature type="region of interest" description="Disordered" evidence="5">
    <location>
        <begin position="144"/>
        <end position="168"/>
    </location>
</feature>
<feature type="transmembrane region" description="Helical" evidence="6">
    <location>
        <begin position="191"/>
        <end position="211"/>
    </location>
</feature>
<evidence type="ECO:0000256" key="2">
    <source>
        <dbReference type="ARBA" id="ARBA00022692"/>
    </source>
</evidence>
<dbReference type="Proteomes" id="UP001165063">
    <property type="component" value="Unassembled WGS sequence"/>
</dbReference>
<comment type="subcellular location">
    <subcellularLocation>
        <location evidence="1">Membrane</location>
        <topology evidence="1">Multi-pass membrane protein</topology>
    </subcellularLocation>
</comment>
<reference evidence="8" key="1">
    <citation type="submission" date="2023-04" db="EMBL/GenBank/DDBJ databases">
        <title>Ambrosiozyma monospora NBRC 1965.</title>
        <authorList>
            <person name="Ichikawa N."/>
            <person name="Sato H."/>
            <person name="Tonouchi N."/>
        </authorList>
    </citation>
    <scope>NUCLEOTIDE SEQUENCE</scope>
    <source>
        <strain evidence="8">NBRC 1965</strain>
    </source>
</reference>
<accession>A0A9W7DJ27</accession>
<proteinExistence type="predicted"/>
<dbReference type="OrthoDB" id="1077582at2759"/>
<feature type="domain" description="Wax synthase" evidence="7">
    <location>
        <begin position="65"/>
        <end position="103"/>
    </location>
</feature>
<evidence type="ECO:0000256" key="6">
    <source>
        <dbReference type="SAM" id="Phobius"/>
    </source>
</evidence>
<evidence type="ECO:0000313" key="9">
    <source>
        <dbReference type="Proteomes" id="UP001165063"/>
    </source>
</evidence>
<dbReference type="GO" id="GO:0016020">
    <property type="term" value="C:membrane"/>
    <property type="evidence" value="ECO:0007669"/>
    <property type="project" value="UniProtKB-SubCell"/>
</dbReference>